<dbReference type="AlphaFoldDB" id="A0A150QKG5"/>
<sequence>MEPLFVLMIVSGIAGLARCFAQARQDARRAAQARWRIARPVWQRAAALVGGEFKSGPGQWGDPRMQISVVCENVALIVDHDIDHGDAPVVRYSTRITGTARNPSGLRLRVHEQRLRDASGGAFRARRVDVGDPALDGAFVVKASSPTLARWWLTPPLREALRAAAEYQLTLESHRLTAVRAGLEDDADKLASAIRAAALVAGRGRALAKELRALSQELGGRVVSGAGASSAEGEAIIELEHRGRLVTVAFGREARKGPFGTQVRVARAASPSERFALRRRPRRGPARAAAARAGDDALARAYELHAEAPDRVAQRLGDELRREIAVLRPAAIVGDEAAVTLAFGHLETGREGIERAIAIVSALAAPEPRGPYR</sequence>
<evidence type="ECO:0000313" key="2">
    <source>
        <dbReference type="Proteomes" id="UP000075260"/>
    </source>
</evidence>
<gene>
    <name evidence="1" type="ORF">BE15_32940</name>
</gene>
<reference evidence="1 2" key="1">
    <citation type="submission" date="2014-02" db="EMBL/GenBank/DDBJ databases">
        <title>The small core and large imbalanced accessory genome model reveals a collaborative survival strategy of Sorangium cellulosum strains in nature.</title>
        <authorList>
            <person name="Han K."/>
            <person name="Peng R."/>
            <person name="Blom J."/>
            <person name="Li Y.-Z."/>
        </authorList>
    </citation>
    <scope>NUCLEOTIDE SEQUENCE [LARGE SCALE GENOMIC DNA]</scope>
    <source>
        <strain evidence="1 2">So0008-312</strain>
    </source>
</reference>
<organism evidence="1 2">
    <name type="scientific">Sorangium cellulosum</name>
    <name type="common">Polyangium cellulosum</name>
    <dbReference type="NCBI Taxonomy" id="56"/>
    <lineage>
        <taxon>Bacteria</taxon>
        <taxon>Pseudomonadati</taxon>
        <taxon>Myxococcota</taxon>
        <taxon>Polyangia</taxon>
        <taxon>Polyangiales</taxon>
        <taxon>Polyangiaceae</taxon>
        <taxon>Sorangium</taxon>
    </lineage>
</organism>
<dbReference type="EMBL" id="JEMA01000567">
    <property type="protein sequence ID" value="KYF68495.1"/>
    <property type="molecule type" value="Genomic_DNA"/>
</dbReference>
<accession>A0A150QKG5</accession>
<name>A0A150QKG5_SORCE</name>
<dbReference type="RefSeq" id="WP_061609058.1">
    <property type="nucleotide sequence ID" value="NZ_JEMA01000567.1"/>
</dbReference>
<dbReference type="Proteomes" id="UP000075260">
    <property type="component" value="Unassembled WGS sequence"/>
</dbReference>
<protein>
    <submittedName>
        <fullName evidence="1">Uncharacterized protein</fullName>
    </submittedName>
</protein>
<dbReference type="OrthoDB" id="5504434at2"/>
<proteinExistence type="predicted"/>
<comment type="caution">
    <text evidence="1">The sequence shown here is derived from an EMBL/GenBank/DDBJ whole genome shotgun (WGS) entry which is preliminary data.</text>
</comment>
<evidence type="ECO:0000313" key="1">
    <source>
        <dbReference type="EMBL" id="KYF68495.1"/>
    </source>
</evidence>